<accession>A0ABT5B2C8</accession>
<name>A0ABT5B2C8_9BACT</name>
<proteinExistence type="predicted"/>
<evidence type="ECO:0000259" key="2">
    <source>
        <dbReference type="SMART" id="SM00849"/>
    </source>
</evidence>
<dbReference type="Proteomes" id="UP001217838">
    <property type="component" value="Unassembled WGS sequence"/>
</dbReference>
<evidence type="ECO:0000313" key="4">
    <source>
        <dbReference type="Proteomes" id="UP001217838"/>
    </source>
</evidence>
<sequence length="281" mass="30506">MKYRHLRNATALLTLGEHRLLVDPMLADAGSMPGFKLLGPGRRPNPLVPLPADAPAWLDTATGVLVTHEHPDHLDGAALRWIRARGLPVWASHVDAASLRRKGLDVREVHDGSLGMDVEVIPARHGRGWLAWMMGPVSGYYLAHPDEPSVYLTSDAVLADAVLDAVDRLRPDVVVAPAGAADMGAGGKILFSVDELVTLVRRAPGRVVLNHLEALDHCPTTRADLRERLRAEGLQAKVDVPEDGEELHFARADAQPRPRPRLGPGPRPGLQKWITARFAGT</sequence>
<keyword evidence="4" id="KW-1185">Reference proteome</keyword>
<dbReference type="PANTHER" id="PTHR43546">
    <property type="entry name" value="UPF0173 METAL-DEPENDENT HYDROLASE MJ1163-RELATED"/>
    <property type="match status" value="1"/>
</dbReference>
<dbReference type="Pfam" id="PF12706">
    <property type="entry name" value="Lactamase_B_2"/>
    <property type="match status" value="1"/>
</dbReference>
<organism evidence="3 4">
    <name type="scientific">Nannocystis radixulma</name>
    <dbReference type="NCBI Taxonomy" id="2995305"/>
    <lineage>
        <taxon>Bacteria</taxon>
        <taxon>Pseudomonadati</taxon>
        <taxon>Myxococcota</taxon>
        <taxon>Polyangia</taxon>
        <taxon>Nannocystales</taxon>
        <taxon>Nannocystaceae</taxon>
        <taxon>Nannocystis</taxon>
    </lineage>
</organism>
<dbReference type="RefSeq" id="WP_271997203.1">
    <property type="nucleotide sequence ID" value="NZ_JAQNDN010000004.1"/>
</dbReference>
<dbReference type="InterPro" id="IPR001279">
    <property type="entry name" value="Metallo-B-lactamas"/>
</dbReference>
<dbReference type="SMART" id="SM00849">
    <property type="entry name" value="Lactamase_B"/>
    <property type="match status" value="1"/>
</dbReference>
<dbReference type="InterPro" id="IPR036866">
    <property type="entry name" value="RibonucZ/Hydroxyglut_hydro"/>
</dbReference>
<comment type="caution">
    <text evidence="3">The sequence shown here is derived from an EMBL/GenBank/DDBJ whole genome shotgun (WGS) entry which is preliminary data.</text>
</comment>
<dbReference type="PANTHER" id="PTHR43546:SF9">
    <property type="entry name" value="L-ASCORBATE-6-PHOSPHATE LACTONASE ULAG-RELATED"/>
    <property type="match status" value="1"/>
</dbReference>
<keyword evidence="1" id="KW-0378">Hydrolase</keyword>
<dbReference type="Gene3D" id="3.60.15.10">
    <property type="entry name" value="Ribonuclease Z/Hydroxyacylglutathione hydrolase-like"/>
    <property type="match status" value="1"/>
</dbReference>
<dbReference type="EMBL" id="JAQNDN010000004">
    <property type="protein sequence ID" value="MDC0668259.1"/>
    <property type="molecule type" value="Genomic_DNA"/>
</dbReference>
<gene>
    <name evidence="3" type="ORF">POL58_10940</name>
</gene>
<evidence type="ECO:0000313" key="3">
    <source>
        <dbReference type="EMBL" id="MDC0668259.1"/>
    </source>
</evidence>
<reference evidence="3 4" key="1">
    <citation type="submission" date="2022-11" db="EMBL/GenBank/DDBJ databases">
        <title>Minimal conservation of predation-associated metabolite biosynthetic gene clusters underscores biosynthetic potential of Myxococcota including descriptions for ten novel species: Archangium lansinium sp. nov., Myxococcus landrumus sp. nov., Nannocystis bai.</title>
        <authorList>
            <person name="Ahearne A."/>
            <person name="Stevens C."/>
            <person name="Dowd S."/>
        </authorList>
    </citation>
    <scope>NUCLEOTIDE SEQUENCE [LARGE SCALE GENOMIC DNA]</scope>
    <source>
        <strain evidence="3 4">NCELM</strain>
    </source>
</reference>
<protein>
    <submittedName>
        <fullName evidence="3">MBL fold metallo-hydrolase</fullName>
    </submittedName>
</protein>
<dbReference type="InterPro" id="IPR050114">
    <property type="entry name" value="UPF0173_UPF0282_UlaG_hydrolase"/>
</dbReference>
<dbReference type="SUPFAM" id="SSF56281">
    <property type="entry name" value="Metallo-hydrolase/oxidoreductase"/>
    <property type="match status" value="1"/>
</dbReference>
<feature type="domain" description="Metallo-beta-lactamase" evidence="2">
    <location>
        <begin position="6"/>
        <end position="211"/>
    </location>
</feature>
<evidence type="ECO:0000256" key="1">
    <source>
        <dbReference type="ARBA" id="ARBA00022801"/>
    </source>
</evidence>